<evidence type="ECO:0000313" key="2">
    <source>
        <dbReference type="EMBL" id="GGZ80939.1"/>
    </source>
</evidence>
<dbReference type="Proteomes" id="UP000634660">
    <property type="component" value="Unassembled WGS sequence"/>
</dbReference>
<feature type="compositionally biased region" description="Low complexity" evidence="1">
    <location>
        <begin position="91"/>
        <end position="102"/>
    </location>
</feature>
<gene>
    <name evidence="2" type="ORF">GCM10010371_45680</name>
</gene>
<reference evidence="2" key="2">
    <citation type="submission" date="2020-09" db="EMBL/GenBank/DDBJ databases">
        <authorList>
            <person name="Sun Q."/>
            <person name="Ohkuma M."/>
        </authorList>
    </citation>
    <scope>NUCLEOTIDE SEQUENCE</scope>
    <source>
        <strain evidence="2">JCM 4834</strain>
    </source>
</reference>
<sequence length="102" mass="10411">MPRAHPGTTPGRRLSGSGPLQALHALRRPEADGAGRAHSRPALPSPVRDGAGAGQQGRTPVARVTRTPRGRLTVPAPSGPRPARPERAPDGTVTLTVTGGVP</sequence>
<name>A0A918V944_9ACTN</name>
<dbReference type="EMBL" id="BMVX01000018">
    <property type="protein sequence ID" value="GGZ80939.1"/>
    <property type="molecule type" value="Genomic_DNA"/>
</dbReference>
<feature type="region of interest" description="Disordered" evidence="1">
    <location>
        <begin position="1"/>
        <end position="102"/>
    </location>
</feature>
<organism evidence="2 3">
    <name type="scientific">Streptomyces subrutilus</name>
    <dbReference type="NCBI Taxonomy" id="36818"/>
    <lineage>
        <taxon>Bacteria</taxon>
        <taxon>Bacillati</taxon>
        <taxon>Actinomycetota</taxon>
        <taxon>Actinomycetes</taxon>
        <taxon>Kitasatosporales</taxon>
        <taxon>Streptomycetaceae</taxon>
        <taxon>Streptomyces</taxon>
    </lineage>
</organism>
<feature type="compositionally biased region" description="Low complexity" evidence="1">
    <location>
        <begin position="57"/>
        <end position="71"/>
    </location>
</feature>
<reference evidence="2" key="1">
    <citation type="journal article" date="2014" name="Int. J. Syst. Evol. Microbiol.">
        <title>Complete genome sequence of Corynebacterium casei LMG S-19264T (=DSM 44701T), isolated from a smear-ripened cheese.</title>
        <authorList>
            <consortium name="US DOE Joint Genome Institute (JGI-PGF)"/>
            <person name="Walter F."/>
            <person name="Albersmeier A."/>
            <person name="Kalinowski J."/>
            <person name="Ruckert C."/>
        </authorList>
    </citation>
    <scope>NUCLEOTIDE SEQUENCE</scope>
    <source>
        <strain evidence="2">JCM 4834</strain>
    </source>
</reference>
<comment type="caution">
    <text evidence="2">The sequence shown here is derived from an EMBL/GenBank/DDBJ whole genome shotgun (WGS) entry which is preliminary data.</text>
</comment>
<evidence type="ECO:0000313" key="3">
    <source>
        <dbReference type="Proteomes" id="UP000634660"/>
    </source>
</evidence>
<proteinExistence type="predicted"/>
<accession>A0A918V944</accession>
<evidence type="ECO:0000256" key="1">
    <source>
        <dbReference type="SAM" id="MobiDB-lite"/>
    </source>
</evidence>
<dbReference type="AlphaFoldDB" id="A0A918V944"/>
<protein>
    <submittedName>
        <fullName evidence="2">Uncharacterized protein</fullName>
    </submittedName>
</protein>